<reference evidence="1" key="1">
    <citation type="submission" date="2020-05" db="EMBL/GenBank/DDBJ databases">
        <authorList>
            <person name="Chiriac C."/>
            <person name="Salcher M."/>
            <person name="Ghai R."/>
            <person name="Kavagutti S V."/>
        </authorList>
    </citation>
    <scope>NUCLEOTIDE SEQUENCE</scope>
</reference>
<accession>A0A6J7KJB8</accession>
<dbReference type="AlphaFoldDB" id="A0A6J7KJB8"/>
<sequence length="91" mass="10640">MLNDCPAELDDLHREVRQPRRSVLLLCRKTRIRIDQPGGQGLHHAGVLHRYRPDGWKYRTRILDEELVIDTTDHIATALQDELENTYTLPN</sequence>
<organism evidence="1">
    <name type="scientific">freshwater metagenome</name>
    <dbReference type="NCBI Taxonomy" id="449393"/>
    <lineage>
        <taxon>unclassified sequences</taxon>
        <taxon>metagenomes</taxon>
        <taxon>ecological metagenomes</taxon>
    </lineage>
</organism>
<name>A0A6J7KJB8_9ZZZZ</name>
<gene>
    <name evidence="1" type="ORF">UFOPK3789_00869</name>
</gene>
<proteinExistence type="predicted"/>
<protein>
    <submittedName>
        <fullName evidence="1">Unannotated protein</fullName>
    </submittedName>
</protein>
<evidence type="ECO:0000313" key="1">
    <source>
        <dbReference type="EMBL" id="CAB4953994.1"/>
    </source>
</evidence>
<dbReference type="EMBL" id="CAFBNL010000043">
    <property type="protein sequence ID" value="CAB4953994.1"/>
    <property type="molecule type" value="Genomic_DNA"/>
</dbReference>